<name>A0ACB8TMI6_9APHY</name>
<sequence length="205" mass="22024">MCNLIDIADPNMSIVDHAHYLVTIRYHILLETSIRVVTIQGTGTGPGAVASVKHTTTSALRIINPATTNVGSVIHEAFAGAQVSSGIIAVVGAGANLIIFWQCSITTRSCKTCEATLNTVIRGQSAQMHQSRFAADIANIPVRLFRPLPPHLVVVRQLLGEVFLVEFMTDYATGITSVSAHLYLIKFEARLLKNPLESTTDGAST</sequence>
<evidence type="ECO:0000313" key="2">
    <source>
        <dbReference type="Proteomes" id="UP001055072"/>
    </source>
</evidence>
<keyword evidence="2" id="KW-1185">Reference proteome</keyword>
<dbReference type="EMBL" id="MU274982">
    <property type="protein sequence ID" value="KAI0083204.1"/>
    <property type="molecule type" value="Genomic_DNA"/>
</dbReference>
<protein>
    <submittedName>
        <fullName evidence="1">Uncharacterized protein</fullName>
    </submittedName>
</protein>
<accession>A0ACB8TMI6</accession>
<dbReference type="Proteomes" id="UP001055072">
    <property type="component" value="Unassembled WGS sequence"/>
</dbReference>
<evidence type="ECO:0000313" key="1">
    <source>
        <dbReference type="EMBL" id="KAI0083204.1"/>
    </source>
</evidence>
<proteinExistence type="predicted"/>
<gene>
    <name evidence="1" type="ORF">BDY19DRAFT_910772</name>
</gene>
<reference evidence="1" key="1">
    <citation type="journal article" date="2021" name="Environ. Microbiol.">
        <title>Gene family expansions and transcriptome signatures uncover fungal adaptations to wood decay.</title>
        <authorList>
            <person name="Hage H."/>
            <person name="Miyauchi S."/>
            <person name="Viragh M."/>
            <person name="Drula E."/>
            <person name="Min B."/>
            <person name="Chaduli D."/>
            <person name="Navarro D."/>
            <person name="Favel A."/>
            <person name="Norest M."/>
            <person name="Lesage-Meessen L."/>
            <person name="Balint B."/>
            <person name="Merenyi Z."/>
            <person name="de Eugenio L."/>
            <person name="Morin E."/>
            <person name="Martinez A.T."/>
            <person name="Baldrian P."/>
            <person name="Stursova M."/>
            <person name="Martinez M.J."/>
            <person name="Novotny C."/>
            <person name="Magnuson J.K."/>
            <person name="Spatafora J.W."/>
            <person name="Maurice S."/>
            <person name="Pangilinan J."/>
            <person name="Andreopoulos W."/>
            <person name="LaButti K."/>
            <person name="Hundley H."/>
            <person name="Na H."/>
            <person name="Kuo A."/>
            <person name="Barry K."/>
            <person name="Lipzen A."/>
            <person name="Henrissat B."/>
            <person name="Riley R."/>
            <person name="Ahrendt S."/>
            <person name="Nagy L.G."/>
            <person name="Grigoriev I.V."/>
            <person name="Martin F."/>
            <person name="Rosso M.N."/>
        </authorList>
    </citation>
    <scope>NUCLEOTIDE SEQUENCE</scope>
    <source>
        <strain evidence="1">CBS 384.51</strain>
    </source>
</reference>
<organism evidence="1 2">
    <name type="scientific">Irpex rosettiformis</name>
    <dbReference type="NCBI Taxonomy" id="378272"/>
    <lineage>
        <taxon>Eukaryota</taxon>
        <taxon>Fungi</taxon>
        <taxon>Dikarya</taxon>
        <taxon>Basidiomycota</taxon>
        <taxon>Agaricomycotina</taxon>
        <taxon>Agaricomycetes</taxon>
        <taxon>Polyporales</taxon>
        <taxon>Irpicaceae</taxon>
        <taxon>Irpex</taxon>
    </lineage>
</organism>
<comment type="caution">
    <text evidence="1">The sequence shown here is derived from an EMBL/GenBank/DDBJ whole genome shotgun (WGS) entry which is preliminary data.</text>
</comment>